<keyword evidence="4 5" id="KW-0378">Hydrolase</keyword>
<dbReference type="EMBL" id="FPKR01000008">
    <property type="protein sequence ID" value="SFZ76872.1"/>
    <property type="molecule type" value="Genomic_DNA"/>
</dbReference>
<dbReference type="GO" id="GO:0005737">
    <property type="term" value="C:cytoplasm"/>
    <property type="evidence" value="ECO:0007669"/>
    <property type="project" value="UniProtKB-SubCell"/>
</dbReference>
<comment type="subcellular location">
    <subcellularLocation>
        <location evidence="5">Cytoplasm</location>
    </subcellularLocation>
</comment>
<accession>A0A1K2HJ48</accession>
<dbReference type="Gene3D" id="3.40.50.1820">
    <property type="entry name" value="alpha/beta hydrolase"/>
    <property type="match status" value="1"/>
</dbReference>
<proteinExistence type="inferred from homology"/>
<evidence type="ECO:0000313" key="8">
    <source>
        <dbReference type="Proteomes" id="UP000186513"/>
    </source>
</evidence>
<evidence type="ECO:0000256" key="3">
    <source>
        <dbReference type="ARBA" id="ARBA00022756"/>
    </source>
</evidence>
<dbReference type="PANTHER" id="PTHR43194">
    <property type="entry name" value="HYDROLASE ALPHA/BETA FOLD FAMILY"/>
    <property type="match status" value="1"/>
</dbReference>
<dbReference type="STRING" id="1121279.SAMN02745887_02128"/>
<gene>
    <name evidence="5" type="primary">bioH</name>
    <name evidence="7" type="ORF">SAMN02745887_02128</name>
</gene>
<dbReference type="OrthoDB" id="9779853at2"/>
<evidence type="ECO:0000313" key="7">
    <source>
        <dbReference type="EMBL" id="SFZ76872.1"/>
    </source>
</evidence>
<dbReference type="InterPro" id="IPR050228">
    <property type="entry name" value="Carboxylesterase_BioH"/>
</dbReference>
<comment type="pathway">
    <text evidence="5">Cofactor biosynthesis; biotin biosynthesis.</text>
</comment>
<comment type="similarity">
    <text evidence="5">Belongs to the AB hydrolase superfamily. Carboxylesterase BioH family.</text>
</comment>
<feature type="binding site" evidence="5">
    <location>
        <begin position="80"/>
        <end position="81"/>
    </location>
    <ligand>
        <name>substrate</name>
    </ligand>
</feature>
<keyword evidence="3 5" id="KW-0093">Biotin biosynthesis</keyword>
<keyword evidence="8" id="KW-1185">Reference proteome</keyword>
<evidence type="ECO:0000256" key="5">
    <source>
        <dbReference type="HAMAP-Rule" id="MF_01260"/>
    </source>
</evidence>
<keyword evidence="2 5" id="KW-0963">Cytoplasm</keyword>
<feature type="binding site" evidence="5">
    <location>
        <position position="233"/>
    </location>
    <ligand>
        <name>substrate</name>
    </ligand>
</feature>
<comment type="function">
    <text evidence="5">The physiological role of BioH is to remove the methyl group introduced by BioC when the pimeloyl moiety is complete. It allows to synthesize pimeloyl-ACP via the fatty acid synthetic pathway through the hydrolysis of the ester bonds of pimeloyl-ACP esters.</text>
</comment>
<dbReference type="NCBIfam" id="TIGR01738">
    <property type="entry name" value="bioH"/>
    <property type="match status" value="1"/>
</dbReference>
<protein>
    <recommendedName>
        <fullName evidence="5">Pimeloyl-[acyl-carrier protein] methyl ester esterase</fullName>
        <ecNumber evidence="5">3.1.1.85</ecNumber>
    </recommendedName>
    <alternativeName>
        <fullName evidence="5">Biotin synthesis protein BioH</fullName>
    </alternativeName>
    <alternativeName>
        <fullName evidence="5">Carboxylesterase BioH</fullName>
    </alternativeName>
</protein>
<dbReference type="InterPro" id="IPR000073">
    <property type="entry name" value="AB_hydrolase_1"/>
</dbReference>
<feature type="active site" evidence="5">
    <location>
        <position position="233"/>
    </location>
</feature>
<dbReference type="GO" id="GO:0090499">
    <property type="term" value="F:pimelyl-[acyl-carrier protein] methyl ester esterase activity"/>
    <property type="evidence" value="ECO:0007669"/>
    <property type="project" value="UniProtKB-EC"/>
</dbReference>
<dbReference type="InterPro" id="IPR029058">
    <property type="entry name" value="AB_hydrolase_fold"/>
</dbReference>
<dbReference type="Pfam" id="PF12697">
    <property type="entry name" value="Abhydrolase_6"/>
    <property type="match status" value="1"/>
</dbReference>
<reference evidence="7 8" key="1">
    <citation type="submission" date="2016-11" db="EMBL/GenBank/DDBJ databases">
        <authorList>
            <person name="Jaros S."/>
            <person name="Januszkiewicz K."/>
            <person name="Wedrychowicz H."/>
        </authorList>
    </citation>
    <scope>NUCLEOTIDE SEQUENCE [LARGE SCALE GENOMIC DNA]</scope>
    <source>
        <strain evidence="7 8">DSM 18899</strain>
    </source>
</reference>
<dbReference type="GO" id="GO:0009102">
    <property type="term" value="P:biotin biosynthetic process"/>
    <property type="evidence" value="ECO:0007669"/>
    <property type="project" value="UniProtKB-UniRule"/>
</dbReference>
<dbReference type="PANTHER" id="PTHR43194:SF5">
    <property type="entry name" value="PIMELOYL-[ACYL-CARRIER PROTEIN] METHYL ESTER ESTERASE"/>
    <property type="match status" value="1"/>
</dbReference>
<feature type="binding site" evidence="5">
    <location>
        <position position="20"/>
    </location>
    <ligand>
        <name>substrate</name>
    </ligand>
</feature>
<comment type="subunit">
    <text evidence="5">Monomer.</text>
</comment>
<feature type="domain" description="AB hydrolase-1" evidence="6">
    <location>
        <begin position="14"/>
        <end position="245"/>
    </location>
</feature>
<feature type="binding site" evidence="5">
    <location>
        <begin position="142"/>
        <end position="146"/>
    </location>
    <ligand>
        <name>substrate</name>
    </ligand>
</feature>
<evidence type="ECO:0000259" key="6">
    <source>
        <dbReference type="Pfam" id="PF12697"/>
    </source>
</evidence>
<dbReference type="InterPro" id="IPR010076">
    <property type="entry name" value="BioH"/>
</dbReference>
<evidence type="ECO:0000256" key="4">
    <source>
        <dbReference type="ARBA" id="ARBA00022801"/>
    </source>
</evidence>
<dbReference type="Proteomes" id="UP000186513">
    <property type="component" value="Unassembled WGS sequence"/>
</dbReference>
<evidence type="ECO:0000256" key="2">
    <source>
        <dbReference type="ARBA" id="ARBA00022490"/>
    </source>
</evidence>
<feature type="active site" description="Nucleophile" evidence="5">
    <location>
        <position position="80"/>
    </location>
</feature>
<name>A0A1K2HJ48_9NEIS</name>
<feature type="active site" evidence="5">
    <location>
        <position position="206"/>
    </location>
</feature>
<comment type="catalytic activity">
    <reaction evidence="5">
        <text>6-carboxyhexanoyl-[ACP] methyl ester + H2O = 6-carboxyhexanoyl-[ACP] + methanol + H(+)</text>
        <dbReference type="Rhea" id="RHEA:42700"/>
        <dbReference type="Rhea" id="RHEA-COMP:9955"/>
        <dbReference type="Rhea" id="RHEA-COMP:10186"/>
        <dbReference type="ChEBI" id="CHEBI:15377"/>
        <dbReference type="ChEBI" id="CHEBI:15378"/>
        <dbReference type="ChEBI" id="CHEBI:17790"/>
        <dbReference type="ChEBI" id="CHEBI:78846"/>
        <dbReference type="ChEBI" id="CHEBI:82735"/>
        <dbReference type="EC" id="3.1.1.85"/>
    </reaction>
</comment>
<dbReference type="UniPathway" id="UPA00078"/>
<dbReference type="HAMAP" id="MF_01260">
    <property type="entry name" value="Carboxylester"/>
    <property type="match status" value="1"/>
</dbReference>
<dbReference type="EC" id="3.1.1.85" evidence="5"/>
<keyword evidence="1 5" id="KW-0719">Serine esterase</keyword>
<sequence>MSLYIETLGQGEDLVLIHGWGIHGAVWQRTAEQLARSHCVHIVDLPGCGASPMVTPYTLAELARLLDQAFPLPVHVLGWSLGGAVGVQWALVAPDKLRSLTLCASSPSFMQRPDWPHATPEATLAAFAQGLSQDYAATLEMFLGLQVMGSKDGRSVLRALQASLASRPAPQADALMAGLAILRDTDLRARLAELACPVLLQYGERDRMTPPQAGQWLAAQLNAQLILHPGAGHAPFISHEAAFLAAQQDFLARV</sequence>
<evidence type="ECO:0000256" key="1">
    <source>
        <dbReference type="ARBA" id="ARBA00022487"/>
    </source>
</evidence>
<organism evidence="7 8">
    <name type="scientific">Chitinimonas taiwanensis DSM 18899</name>
    <dbReference type="NCBI Taxonomy" id="1121279"/>
    <lineage>
        <taxon>Bacteria</taxon>
        <taxon>Pseudomonadati</taxon>
        <taxon>Pseudomonadota</taxon>
        <taxon>Betaproteobacteria</taxon>
        <taxon>Neisseriales</taxon>
        <taxon>Chitinibacteraceae</taxon>
        <taxon>Chitinimonas</taxon>
    </lineage>
</organism>
<dbReference type="SUPFAM" id="SSF53474">
    <property type="entry name" value="alpha/beta-Hydrolases"/>
    <property type="match status" value="1"/>
</dbReference>
<dbReference type="RefSeq" id="WP_072428650.1">
    <property type="nucleotide sequence ID" value="NZ_FPKR01000008.1"/>
</dbReference>
<dbReference type="AlphaFoldDB" id="A0A1K2HJ48"/>